<evidence type="ECO:0000256" key="6">
    <source>
        <dbReference type="SAM" id="Phobius"/>
    </source>
</evidence>
<dbReference type="Proteomes" id="UP001501207">
    <property type="component" value="Unassembled WGS sequence"/>
</dbReference>
<gene>
    <name evidence="7" type="ORF">GCM10023143_08430</name>
</gene>
<evidence type="ECO:0000256" key="4">
    <source>
        <dbReference type="ARBA" id="ARBA00022989"/>
    </source>
</evidence>
<evidence type="ECO:0000256" key="3">
    <source>
        <dbReference type="ARBA" id="ARBA00022692"/>
    </source>
</evidence>
<dbReference type="NCBIfam" id="TIGR00765">
    <property type="entry name" value="yihY_not_rbn"/>
    <property type="match status" value="1"/>
</dbReference>
<evidence type="ECO:0000313" key="7">
    <source>
        <dbReference type="EMBL" id="GAA4304225.1"/>
    </source>
</evidence>
<accession>A0ABP8FII8</accession>
<feature type="transmembrane region" description="Helical" evidence="6">
    <location>
        <begin position="143"/>
        <end position="162"/>
    </location>
</feature>
<evidence type="ECO:0000256" key="5">
    <source>
        <dbReference type="ARBA" id="ARBA00023136"/>
    </source>
</evidence>
<sequence>MRSKLFSKTGSVLRQAFTEFLEDKVMRMSAALAYYTIFSIGPMLIVITYLCSIFLREKAATGTVYEQIKDLVGPDAALQIQSIITNASVTGSFSAATLIGVVALVFGATGIFAEIQDSINHIWHLKAQPPKGKGFLKMLLNRLLSFSMVVSLGFILLVSLLLNTVLDLLLNQLGRLLPETTIYLTYTLNFAITLCITTLLFAIIFKVLPDAHMRWKDGLVGATATALLFLLGKFAISYYIGRSKFNNSYGAAGSLVIVLAWVYYSAAILYFGAELTKVYARLYGGGIIPNRYAIRVQTTEVKPEPPGATG</sequence>
<comment type="caution">
    <text evidence="7">The sequence shown here is derived from an EMBL/GenBank/DDBJ whole genome shotgun (WGS) entry which is preliminary data.</text>
</comment>
<dbReference type="PIRSF" id="PIRSF035875">
    <property type="entry name" value="RNase_BN"/>
    <property type="match status" value="1"/>
</dbReference>
<keyword evidence="8" id="KW-1185">Reference proteome</keyword>
<protein>
    <submittedName>
        <fullName evidence="7">YihY/virulence factor BrkB family protein</fullName>
    </submittedName>
</protein>
<comment type="subcellular location">
    <subcellularLocation>
        <location evidence="1">Cell membrane</location>
        <topology evidence="1">Multi-pass membrane protein</topology>
    </subcellularLocation>
</comment>
<feature type="transmembrane region" description="Helical" evidence="6">
    <location>
        <begin position="32"/>
        <end position="55"/>
    </location>
</feature>
<organism evidence="7 8">
    <name type="scientific">Compostibacter hankyongensis</name>
    <dbReference type="NCBI Taxonomy" id="1007089"/>
    <lineage>
        <taxon>Bacteria</taxon>
        <taxon>Pseudomonadati</taxon>
        <taxon>Bacteroidota</taxon>
        <taxon>Chitinophagia</taxon>
        <taxon>Chitinophagales</taxon>
        <taxon>Chitinophagaceae</taxon>
        <taxon>Compostibacter</taxon>
    </lineage>
</organism>
<dbReference type="Pfam" id="PF03631">
    <property type="entry name" value="Virul_fac_BrkB"/>
    <property type="match status" value="1"/>
</dbReference>
<dbReference type="PANTHER" id="PTHR30213:SF1">
    <property type="entry name" value="INNER MEMBRANE PROTEIN YHJD"/>
    <property type="match status" value="1"/>
</dbReference>
<dbReference type="PANTHER" id="PTHR30213">
    <property type="entry name" value="INNER MEMBRANE PROTEIN YHJD"/>
    <property type="match status" value="1"/>
</dbReference>
<keyword evidence="2" id="KW-1003">Cell membrane</keyword>
<feature type="transmembrane region" description="Helical" evidence="6">
    <location>
        <begin position="93"/>
        <end position="113"/>
    </location>
</feature>
<feature type="transmembrane region" description="Helical" evidence="6">
    <location>
        <begin position="219"/>
        <end position="240"/>
    </location>
</feature>
<proteinExistence type="predicted"/>
<keyword evidence="5 6" id="KW-0472">Membrane</keyword>
<feature type="transmembrane region" description="Helical" evidence="6">
    <location>
        <begin position="252"/>
        <end position="273"/>
    </location>
</feature>
<evidence type="ECO:0000256" key="1">
    <source>
        <dbReference type="ARBA" id="ARBA00004651"/>
    </source>
</evidence>
<reference evidence="8" key="1">
    <citation type="journal article" date="2019" name="Int. J. Syst. Evol. Microbiol.">
        <title>The Global Catalogue of Microorganisms (GCM) 10K type strain sequencing project: providing services to taxonomists for standard genome sequencing and annotation.</title>
        <authorList>
            <consortium name="The Broad Institute Genomics Platform"/>
            <consortium name="The Broad Institute Genome Sequencing Center for Infectious Disease"/>
            <person name="Wu L."/>
            <person name="Ma J."/>
        </authorList>
    </citation>
    <scope>NUCLEOTIDE SEQUENCE [LARGE SCALE GENOMIC DNA]</scope>
    <source>
        <strain evidence="8">JCM 17664</strain>
    </source>
</reference>
<name>A0ABP8FII8_9BACT</name>
<keyword evidence="4 6" id="KW-1133">Transmembrane helix</keyword>
<dbReference type="RefSeq" id="WP_344975852.1">
    <property type="nucleotide sequence ID" value="NZ_BAABFN010000001.1"/>
</dbReference>
<dbReference type="EMBL" id="BAABFN010000001">
    <property type="protein sequence ID" value="GAA4304225.1"/>
    <property type="molecule type" value="Genomic_DNA"/>
</dbReference>
<evidence type="ECO:0000313" key="8">
    <source>
        <dbReference type="Proteomes" id="UP001501207"/>
    </source>
</evidence>
<evidence type="ECO:0000256" key="2">
    <source>
        <dbReference type="ARBA" id="ARBA00022475"/>
    </source>
</evidence>
<feature type="transmembrane region" description="Helical" evidence="6">
    <location>
        <begin position="182"/>
        <end position="207"/>
    </location>
</feature>
<dbReference type="InterPro" id="IPR017039">
    <property type="entry name" value="Virul_fac_BrkB"/>
</dbReference>
<keyword evidence="3 6" id="KW-0812">Transmembrane</keyword>